<dbReference type="Proteomes" id="UP000820818">
    <property type="component" value="Linkage Group LG5"/>
</dbReference>
<dbReference type="CDD" id="cd00899">
    <property type="entry name" value="b4GalT"/>
    <property type="match status" value="1"/>
</dbReference>
<dbReference type="EC" id="2.4.1.-" evidence="11"/>
<comment type="cofactor">
    <cofactor evidence="11">
        <name>Mn(2+)</name>
        <dbReference type="ChEBI" id="CHEBI:29035"/>
    </cofactor>
</comment>
<dbReference type="InterPro" id="IPR027791">
    <property type="entry name" value="Galactosyl_T_C"/>
</dbReference>
<accession>A0AAD5LBS4</accession>
<evidence type="ECO:0000259" key="12">
    <source>
        <dbReference type="Pfam" id="PF02709"/>
    </source>
</evidence>
<keyword evidence="11" id="KW-0479">Metal-binding</keyword>
<dbReference type="InterPro" id="IPR029044">
    <property type="entry name" value="Nucleotide-diphossugar_trans"/>
</dbReference>
<evidence type="ECO:0000256" key="3">
    <source>
        <dbReference type="ARBA" id="ARBA00005735"/>
    </source>
</evidence>
<evidence type="ECO:0000259" key="13">
    <source>
        <dbReference type="Pfam" id="PF13733"/>
    </source>
</evidence>
<sequence>MACVPNLPAAVRPLLVISTFVLILTFWFNLNLSTYSFTNAIFDYANPSFHQLESVDETVATSQKTSVDKEVSDDEFAEPSVARQSSNVMQLCPLVSPKLVGWTNLSLAKTTALRKESVTKLIEAGIKPGGRYQPKDCQSRHKVAIVVPYRNRKDHLTVFLHYMHPLLQRQQLNYVVIVVEQSSRSAFNRGMLMNIGFNEAQLQEEFQCFIFHDVDLLPEDDGNPYTCPEEGKPRQMSFSIDNWNNYKPTAANHFGGVTAFSAKDFQKVNGYSNSFWGWGGEDDQLYQRVKFHNLTVARAYAGQPSLVRLVRYKTLSHKKAKPNPGRKLVLKEGSVRFQSDGLKDLRYKRLSFERKPLYTHIVVDIQPYSDRKIPNVL</sequence>
<keyword evidence="5 11" id="KW-0808">Transferase</keyword>
<dbReference type="GO" id="GO:0005794">
    <property type="term" value="C:Golgi apparatus"/>
    <property type="evidence" value="ECO:0007669"/>
    <property type="project" value="TreeGrafter"/>
</dbReference>
<dbReference type="InterPro" id="IPR027995">
    <property type="entry name" value="Galactosyl_T_N"/>
</dbReference>
<dbReference type="GO" id="GO:0008378">
    <property type="term" value="F:galactosyltransferase activity"/>
    <property type="evidence" value="ECO:0007669"/>
    <property type="project" value="TreeGrafter"/>
</dbReference>
<evidence type="ECO:0000256" key="10">
    <source>
        <dbReference type="ARBA" id="ARBA00023180"/>
    </source>
</evidence>
<dbReference type="GO" id="GO:0046872">
    <property type="term" value="F:metal ion binding"/>
    <property type="evidence" value="ECO:0007669"/>
    <property type="project" value="UniProtKB-UniRule"/>
</dbReference>
<keyword evidence="9 11" id="KW-0472">Membrane</keyword>
<comment type="pathway">
    <text evidence="2 11">Protein modification; protein glycosylation.</text>
</comment>
<dbReference type="GO" id="GO:0016020">
    <property type="term" value="C:membrane"/>
    <property type="evidence" value="ECO:0007669"/>
    <property type="project" value="UniProtKB-SubCell"/>
</dbReference>
<evidence type="ECO:0000256" key="4">
    <source>
        <dbReference type="ARBA" id="ARBA00022676"/>
    </source>
</evidence>
<organism evidence="14 15">
    <name type="scientific">Daphnia sinensis</name>
    <dbReference type="NCBI Taxonomy" id="1820382"/>
    <lineage>
        <taxon>Eukaryota</taxon>
        <taxon>Metazoa</taxon>
        <taxon>Ecdysozoa</taxon>
        <taxon>Arthropoda</taxon>
        <taxon>Crustacea</taxon>
        <taxon>Branchiopoda</taxon>
        <taxon>Diplostraca</taxon>
        <taxon>Cladocera</taxon>
        <taxon>Anomopoda</taxon>
        <taxon>Daphniidae</taxon>
        <taxon>Daphnia</taxon>
        <taxon>Daphnia similis group</taxon>
    </lineage>
</organism>
<evidence type="ECO:0000256" key="11">
    <source>
        <dbReference type="RuleBase" id="RU368121"/>
    </source>
</evidence>
<protein>
    <recommendedName>
        <fullName evidence="11">Beta-1,4-N-acetylgalactosaminyltransferase</fullName>
        <ecNumber evidence="11">2.4.1.-</ecNumber>
    </recommendedName>
    <alternativeName>
        <fullName evidence="11">Beta-4-GalNAcT</fullName>
    </alternativeName>
</protein>
<evidence type="ECO:0000313" key="14">
    <source>
        <dbReference type="EMBL" id="KAI9559313.1"/>
    </source>
</evidence>
<keyword evidence="6 11" id="KW-0812">Transmembrane</keyword>
<feature type="domain" description="Galactosyltransferase N-terminal" evidence="13">
    <location>
        <begin position="92"/>
        <end position="228"/>
    </location>
</feature>
<keyword evidence="4 11" id="KW-0328">Glycosyltransferase</keyword>
<keyword evidence="11" id="KW-0464">Manganese</keyword>
<gene>
    <name evidence="14" type="ORF">GHT06_016102</name>
</gene>
<dbReference type="SUPFAM" id="SSF53448">
    <property type="entry name" value="Nucleotide-diphospho-sugar transferases"/>
    <property type="match status" value="1"/>
</dbReference>
<keyword evidence="10 11" id="KW-0325">Glycoprotein</keyword>
<dbReference type="AlphaFoldDB" id="A0AAD5LBS4"/>
<evidence type="ECO:0000256" key="5">
    <source>
        <dbReference type="ARBA" id="ARBA00022679"/>
    </source>
</evidence>
<evidence type="ECO:0000256" key="6">
    <source>
        <dbReference type="ARBA" id="ARBA00022692"/>
    </source>
</evidence>
<keyword evidence="15" id="KW-1185">Reference proteome</keyword>
<proteinExistence type="inferred from homology"/>
<comment type="caution">
    <text evidence="14">The sequence shown here is derived from an EMBL/GenBank/DDBJ whole genome shotgun (WGS) entry which is preliminary data.</text>
</comment>
<evidence type="ECO:0000256" key="7">
    <source>
        <dbReference type="ARBA" id="ARBA00022968"/>
    </source>
</evidence>
<feature type="domain" description="Galactosyltransferase C-terminal" evidence="12">
    <location>
        <begin position="235"/>
        <end position="317"/>
    </location>
</feature>
<keyword evidence="8 11" id="KW-1133">Transmembrane helix</keyword>
<dbReference type="GO" id="GO:0033842">
    <property type="term" value="F:N-acetyl-beta-glucosaminyl-derivative 4-beta-N-acetylgalactosaminyltransferase activity"/>
    <property type="evidence" value="ECO:0007669"/>
    <property type="project" value="TreeGrafter"/>
</dbReference>
<feature type="transmembrane region" description="Helical" evidence="11">
    <location>
        <begin position="12"/>
        <end position="30"/>
    </location>
</feature>
<dbReference type="EMBL" id="WJBH02000005">
    <property type="protein sequence ID" value="KAI9559313.1"/>
    <property type="molecule type" value="Genomic_DNA"/>
</dbReference>
<dbReference type="PRINTS" id="PR02050">
    <property type="entry name" value="B14GALTRFASE"/>
</dbReference>
<comment type="subcellular location">
    <subcellularLocation>
        <location evidence="1 11">Membrane</location>
        <topology evidence="1 11">Single-pass type II membrane protein</topology>
    </subcellularLocation>
</comment>
<dbReference type="GO" id="GO:0006688">
    <property type="term" value="P:glycosphingolipid biosynthetic process"/>
    <property type="evidence" value="ECO:0007669"/>
    <property type="project" value="TreeGrafter"/>
</dbReference>
<name>A0AAD5LBS4_9CRUS</name>
<evidence type="ECO:0000256" key="8">
    <source>
        <dbReference type="ARBA" id="ARBA00022989"/>
    </source>
</evidence>
<comment type="function">
    <text evidence="11">Catalyzes the transfer of galactose onto proteins or lipids.</text>
</comment>
<dbReference type="Pfam" id="PF13733">
    <property type="entry name" value="Glyco_transf_7N"/>
    <property type="match status" value="1"/>
</dbReference>
<dbReference type="Gene3D" id="3.90.550.10">
    <property type="entry name" value="Spore Coat Polysaccharide Biosynthesis Protein SpsA, Chain A"/>
    <property type="match status" value="1"/>
</dbReference>
<evidence type="ECO:0000256" key="2">
    <source>
        <dbReference type="ARBA" id="ARBA00004922"/>
    </source>
</evidence>
<keyword evidence="7 11" id="KW-0735">Signal-anchor</keyword>
<reference evidence="14 15" key="1">
    <citation type="submission" date="2022-05" db="EMBL/GenBank/DDBJ databases">
        <title>A multi-omics perspective on studying reproductive biology in Daphnia sinensis.</title>
        <authorList>
            <person name="Jia J."/>
        </authorList>
    </citation>
    <scope>NUCLEOTIDE SEQUENCE [LARGE SCALE GENOMIC DNA]</scope>
    <source>
        <strain evidence="14 15">WSL</strain>
    </source>
</reference>
<dbReference type="InterPro" id="IPR003859">
    <property type="entry name" value="Galactosyl_T"/>
</dbReference>
<dbReference type="PANTHER" id="PTHR19300">
    <property type="entry name" value="BETA-1,4-GALACTOSYLTRANSFERASE"/>
    <property type="match status" value="1"/>
</dbReference>
<evidence type="ECO:0000256" key="9">
    <source>
        <dbReference type="ARBA" id="ARBA00023136"/>
    </source>
</evidence>
<evidence type="ECO:0000256" key="1">
    <source>
        <dbReference type="ARBA" id="ARBA00004606"/>
    </source>
</evidence>
<evidence type="ECO:0000313" key="15">
    <source>
        <dbReference type="Proteomes" id="UP000820818"/>
    </source>
</evidence>
<dbReference type="PANTHER" id="PTHR19300:SF57">
    <property type="entry name" value="BETA-1,4-N-ACETYLGALACTOSAMINYLTRANSFERASE"/>
    <property type="match status" value="1"/>
</dbReference>
<dbReference type="Pfam" id="PF02709">
    <property type="entry name" value="Glyco_transf_7C"/>
    <property type="match status" value="1"/>
</dbReference>
<dbReference type="GO" id="GO:0005975">
    <property type="term" value="P:carbohydrate metabolic process"/>
    <property type="evidence" value="ECO:0007669"/>
    <property type="project" value="InterPro"/>
</dbReference>
<comment type="similarity">
    <text evidence="3 11">Belongs to the glycosyltransferase 7 family.</text>
</comment>